<proteinExistence type="predicted"/>
<evidence type="ECO:0000313" key="2">
    <source>
        <dbReference type="EMBL" id="CEP41461.1"/>
    </source>
</evidence>
<keyword evidence="1" id="KW-0472">Membrane</keyword>
<feature type="transmembrane region" description="Helical" evidence="1">
    <location>
        <begin position="7"/>
        <end position="26"/>
    </location>
</feature>
<organism evidence="2 3">
    <name type="scientific">Paraclostridium sordellii</name>
    <name type="common">Clostridium sordellii</name>
    <dbReference type="NCBI Taxonomy" id="1505"/>
    <lineage>
        <taxon>Bacteria</taxon>
        <taxon>Bacillati</taxon>
        <taxon>Bacillota</taxon>
        <taxon>Clostridia</taxon>
        <taxon>Peptostreptococcales</taxon>
        <taxon>Peptostreptococcaceae</taxon>
        <taxon>Paraclostridium</taxon>
    </lineage>
</organism>
<dbReference type="Proteomes" id="UP000049127">
    <property type="component" value="Unassembled WGS sequence"/>
</dbReference>
<name>A0A0C7L4S9_PARSO</name>
<feature type="transmembrane region" description="Helical" evidence="1">
    <location>
        <begin position="32"/>
        <end position="49"/>
    </location>
</feature>
<sequence length="56" mass="6621">MKNLFKNFRLNLFIFVLILIDLYFIAFSNSNMQVILCSISLVIFIRLIFTSENKSN</sequence>
<dbReference type="AlphaFoldDB" id="A0A0C7L4S9"/>
<dbReference type="EMBL" id="CEKZ01000011">
    <property type="protein sequence ID" value="CEP41461.1"/>
    <property type="molecule type" value="Genomic_DNA"/>
</dbReference>
<protein>
    <submittedName>
        <fullName evidence="2">Uncharacterized protein</fullName>
    </submittedName>
</protein>
<reference evidence="2 3" key="1">
    <citation type="submission" date="2015-01" db="EMBL/GenBank/DDBJ databases">
        <authorList>
            <person name="Aslett A.Martin."/>
            <person name="De Silva Nishadi"/>
        </authorList>
    </citation>
    <scope>NUCLEOTIDE SEQUENCE [LARGE SCALE GENOMIC DNA]</scope>
    <source>
        <strain evidence="2 3">R28058</strain>
    </source>
</reference>
<accession>A0A0C7L4S9</accession>
<gene>
    <name evidence="2" type="ORF">R28058_35331</name>
</gene>
<keyword evidence="1" id="KW-0812">Transmembrane</keyword>
<evidence type="ECO:0000313" key="3">
    <source>
        <dbReference type="Proteomes" id="UP000049127"/>
    </source>
</evidence>
<keyword evidence="1" id="KW-1133">Transmembrane helix</keyword>
<dbReference type="RefSeq" id="WP_155490256.1">
    <property type="nucleotide sequence ID" value="NZ_CEKU01000010.1"/>
</dbReference>
<evidence type="ECO:0000256" key="1">
    <source>
        <dbReference type="SAM" id="Phobius"/>
    </source>
</evidence>